<evidence type="ECO:0000259" key="4">
    <source>
        <dbReference type="Pfam" id="PF25989"/>
    </source>
</evidence>
<keyword evidence="2" id="KW-0812">Transmembrane</keyword>
<dbReference type="PANTHER" id="PTHR30469">
    <property type="entry name" value="MULTIDRUG RESISTANCE PROTEIN MDTA"/>
    <property type="match status" value="1"/>
</dbReference>
<keyword evidence="2" id="KW-0472">Membrane</keyword>
<feature type="transmembrane region" description="Helical" evidence="2">
    <location>
        <begin position="6"/>
        <end position="24"/>
    </location>
</feature>
<comment type="similarity">
    <text evidence="1">Belongs to the membrane fusion protein (MFP) (TC 8.A.1) family.</text>
</comment>
<comment type="caution">
    <text evidence="6">The sequence shown here is derived from an EMBL/GenBank/DDBJ whole genome shotgun (WGS) entry which is preliminary data.</text>
</comment>
<accession>A0A098LP13</accession>
<feature type="domain" description="Multidrug resistance protein MdtA-like barrel-sandwich hybrid" evidence="3">
    <location>
        <begin position="70"/>
        <end position="196"/>
    </location>
</feature>
<dbReference type="PANTHER" id="PTHR30469:SF15">
    <property type="entry name" value="HLYD FAMILY OF SECRETION PROTEINS"/>
    <property type="match status" value="1"/>
</dbReference>
<dbReference type="GO" id="GO:1990281">
    <property type="term" value="C:efflux pump complex"/>
    <property type="evidence" value="ECO:0007669"/>
    <property type="project" value="TreeGrafter"/>
</dbReference>
<proteinExistence type="inferred from homology"/>
<dbReference type="Gene3D" id="2.40.50.100">
    <property type="match status" value="2"/>
</dbReference>
<name>A0A098LP13_9BACT</name>
<dbReference type="OrthoDB" id="9784685at2"/>
<dbReference type="Gene3D" id="2.40.30.170">
    <property type="match status" value="1"/>
</dbReference>
<dbReference type="InterPro" id="IPR006143">
    <property type="entry name" value="RND_pump_MFP"/>
</dbReference>
<dbReference type="GO" id="GO:0015562">
    <property type="term" value="F:efflux transmembrane transporter activity"/>
    <property type="evidence" value="ECO:0007669"/>
    <property type="project" value="TreeGrafter"/>
</dbReference>
<dbReference type="InterPro" id="IPR058636">
    <property type="entry name" value="Beta-barrel_YknX"/>
</dbReference>
<evidence type="ECO:0000256" key="1">
    <source>
        <dbReference type="ARBA" id="ARBA00009477"/>
    </source>
</evidence>
<dbReference type="Pfam" id="PF25990">
    <property type="entry name" value="Beta-barrel_YknX"/>
    <property type="match status" value="1"/>
</dbReference>
<dbReference type="STRING" id="153721.MYP_4974"/>
<organism evidence="6 7">
    <name type="scientific">Sporocytophaga myxococcoides</name>
    <dbReference type="NCBI Taxonomy" id="153721"/>
    <lineage>
        <taxon>Bacteria</taxon>
        <taxon>Pseudomonadati</taxon>
        <taxon>Bacteroidota</taxon>
        <taxon>Cytophagia</taxon>
        <taxon>Cytophagales</taxon>
        <taxon>Cytophagaceae</taxon>
        <taxon>Sporocytophaga</taxon>
    </lineage>
</organism>
<dbReference type="Pfam" id="PF25917">
    <property type="entry name" value="BSH_RND"/>
    <property type="match status" value="1"/>
</dbReference>
<dbReference type="InterPro" id="IPR058625">
    <property type="entry name" value="MdtA-like_BSH"/>
</dbReference>
<feature type="domain" description="YknX-like C-terminal permuted SH3-like" evidence="4">
    <location>
        <begin position="283"/>
        <end position="349"/>
    </location>
</feature>
<evidence type="ECO:0000256" key="2">
    <source>
        <dbReference type="SAM" id="Phobius"/>
    </source>
</evidence>
<feature type="domain" description="YknX-like beta-barrel" evidence="5">
    <location>
        <begin position="201"/>
        <end position="273"/>
    </location>
</feature>
<evidence type="ECO:0000313" key="7">
    <source>
        <dbReference type="Proteomes" id="UP000030185"/>
    </source>
</evidence>
<gene>
    <name evidence="6" type="ORF">MYP_4974</name>
</gene>
<dbReference type="AlphaFoldDB" id="A0A098LP13"/>
<dbReference type="RefSeq" id="WP_045469789.1">
    <property type="nucleotide sequence ID" value="NZ_BBLT01000016.1"/>
</dbReference>
<dbReference type="Pfam" id="PF25989">
    <property type="entry name" value="YknX_C"/>
    <property type="match status" value="1"/>
</dbReference>
<protein>
    <submittedName>
        <fullName evidence="6">RND transporter</fullName>
    </submittedName>
</protein>
<keyword evidence="7" id="KW-1185">Reference proteome</keyword>
<dbReference type="SUPFAM" id="SSF111369">
    <property type="entry name" value="HlyD-like secretion proteins"/>
    <property type="match status" value="1"/>
</dbReference>
<dbReference type="eggNOG" id="COG0845">
    <property type="taxonomic scope" value="Bacteria"/>
</dbReference>
<evidence type="ECO:0000313" key="6">
    <source>
        <dbReference type="EMBL" id="GAL87743.1"/>
    </source>
</evidence>
<sequence length="352" mass="38337">MKKKIIVISSILVIVLFIGFKLATNKKKLNEKNKPAINTNVAIPVSTAIVSVGPVSGEMIKVGTAAAYQEADVMALSSGKISKLNIDLGSYVKKGQIIAALDTRLLQLSLEASELDLNKMKKDYEKYNDLLQGNAATETQVTDLQFKYQTSANKVEQIKKQIADAHIAAPVSGRITKKNYEEGEFVNPGAAIASIVDITRLKVKVMVSEREVYTLKENQIVKVTADVFPDQVFTGKISYISPAGDEAHNYPVEVIINNASSNSLKAGTYVKVEFGTKSSGTALQITRDALIESIKNPCVYVVEGDIVKKRNIKVGREFGSTIEVLEGLQEGDMVVTNGQINLNDQSKIQIVK</sequence>
<dbReference type="EMBL" id="BBLT01000016">
    <property type="protein sequence ID" value="GAL87743.1"/>
    <property type="molecule type" value="Genomic_DNA"/>
</dbReference>
<evidence type="ECO:0000259" key="3">
    <source>
        <dbReference type="Pfam" id="PF25917"/>
    </source>
</evidence>
<reference evidence="6 7" key="1">
    <citation type="submission" date="2014-09" db="EMBL/GenBank/DDBJ databases">
        <title>Sporocytophaga myxococcoides PG-01 genome sequencing.</title>
        <authorList>
            <person name="Liu L."/>
            <person name="Gao P.J."/>
            <person name="Chen G.J."/>
            <person name="Wang L.S."/>
        </authorList>
    </citation>
    <scope>NUCLEOTIDE SEQUENCE [LARGE SCALE GENOMIC DNA]</scope>
    <source>
        <strain evidence="6 7">PG-01</strain>
    </source>
</reference>
<keyword evidence="2" id="KW-1133">Transmembrane helix</keyword>
<dbReference type="NCBIfam" id="TIGR01730">
    <property type="entry name" value="RND_mfp"/>
    <property type="match status" value="1"/>
</dbReference>
<dbReference type="InterPro" id="IPR058637">
    <property type="entry name" value="YknX-like_C"/>
</dbReference>
<dbReference type="Gene3D" id="2.40.420.20">
    <property type="match status" value="1"/>
</dbReference>
<dbReference type="Proteomes" id="UP000030185">
    <property type="component" value="Unassembled WGS sequence"/>
</dbReference>
<evidence type="ECO:0000259" key="5">
    <source>
        <dbReference type="Pfam" id="PF25990"/>
    </source>
</evidence>